<dbReference type="Proteomes" id="UP000805193">
    <property type="component" value="Unassembled WGS sequence"/>
</dbReference>
<gene>
    <name evidence="1" type="ORF">HPB47_009194</name>
</gene>
<evidence type="ECO:0000313" key="2">
    <source>
        <dbReference type="Proteomes" id="UP000805193"/>
    </source>
</evidence>
<keyword evidence="2" id="KW-1185">Reference proteome</keyword>
<organism evidence="1 2">
    <name type="scientific">Ixodes persulcatus</name>
    <name type="common">Taiga tick</name>
    <dbReference type="NCBI Taxonomy" id="34615"/>
    <lineage>
        <taxon>Eukaryota</taxon>
        <taxon>Metazoa</taxon>
        <taxon>Ecdysozoa</taxon>
        <taxon>Arthropoda</taxon>
        <taxon>Chelicerata</taxon>
        <taxon>Arachnida</taxon>
        <taxon>Acari</taxon>
        <taxon>Parasitiformes</taxon>
        <taxon>Ixodida</taxon>
        <taxon>Ixodoidea</taxon>
        <taxon>Ixodidae</taxon>
        <taxon>Ixodinae</taxon>
        <taxon>Ixodes</taxon>
    </lineage>
</organism>
<evidence type="ECO:0000313" key="1">
    <source>
        <dbReference type="EMBL" id="KAG0413638.1"/>
    </source>
</evidence>
<dbReference type="EMBL" id="JABSTQ010011243">
    <property type="protein sequence ID" value="KAG0413638.1"/>
    <property type="molecule type" value="Genomic_DNA"/>
</dbReference>
<accession>A0AC60P2K4</accession>
<name>A0AC60P2K4_IXOPE</name>
<reference evidence="1 2" key="1">
    <citation type="journal article" date="2020" name="Cell">
        <title>Large-Scale Comparative Analyses of Tick Genomes Elucidate Their Genetic Diversity and Vector Capacities.</title>
        <authorList>
            <consortium name="Tick Genome and Microbiome Consortium (TIGMIC)"/>
            <person name="Jia N."/>
            <person name="Wang J."/>
            <person name="Shi W."/>
            <person name="Du L."/>
            <person name="Sun Y."/>
            <person name="Zhan W."/>
            <person name="Jiang J.F."/>
            <person name="Wang Q."/>
            <person name="Zhang B."/>
            <person name="Ji P."/>
            <person name="Bell-Sakyi L."/>
            <person name="Cui X.M."/>
            <person name="Yuan T.T."/>
            <person name="Jiang B.G."/>
            <person name="Yang W.F."/>
            <person name="Lam T.T."/>
            <person name="Chang Q.C."/>
            <person name="Ding S.J."/>
            <person name="Wang X.J."/>
            <person name="Zhu J.G."/>
            <person name="Ruan X.D."/>
            <person name="Zhao L."/>
            <person name="Wei J.T."/>
            <person name="Ye R.Z."/>
            <person name="Que T.C."/>
            <person name="Du C.H."/>
            <person name="Zhou Y.H."/>
            <person name="Cheng J.X."/>
            <person name="Dai P.F."/>
            <person name="Guo W.B."/>
            <person name="Han X.H."/>
            <person name="Huang E.J."/>
            <person name="Li L.F."/>
            <person name="Wei W."/>
            <person name="Gao Y.C."/>
            <person name="Liu J.Z."/>
            <person name="Shao H.Z."/>
            <person name="Wang X."/>
            <person name="Wang C.C."/>
            <person name="Yang T.C."/>
            <person name="Huo Q.B."/>
            <person name="Li W."/>
            <person name="Chen H.Y."/>
            <person name="Chen S.E."/>
            <person name="Zhou L.G."/>
            <person name="Ni X.B."/>
            <person name="Tian J.H."/>
            <person name="Sheng Y."/>
            <person name="Liu T."/>
            <person name="Pan Y.S."/>
            <person name="Xia L.Y."/>
            <person name="Li J."/>
            <person name="Zhao F."/>
            <person name="Cao W.C."/>
        </authorList>
    </citation>
    <scope>NUCLEOTIDE SEQUENCE [LARGE SCALE GENOMIC DNA]</scope>
    <source>
        <strain evidence="1">Iper-2018</strain>
    </source>
</reference>
<protein>
    <submittedName>
        <fullName evidence="1">Uncharacterized protein</fullName>
    </submittedName>
</protein>
<sequence length="442" mass="49087">MSEISSVPVVDVTEENVASIWPSLILAVKTSLYVAIDLELSGIGGRKEINAKSVEDRYSAVSRVADTRAIISIGLSCFRHDSRSSVTGSLKFTVQTFNILVLCKENYIVEPSSLQFLISHGFDFNRQYSLGVPYYRGNDRPNEVNEDGGVSLRTLFLQLLLWRKPIVLHNGLLDLAFLYHSFYLALPAKLPSFLADLTEMFPSGVYDTKYISETRAALQASYLEYVFRKRQRDNASREAEGNSFVSIQFLQYNKEHSVDHGNCALRTERLDVQLEICKNFARFGWCAKGDQCRGSHSVDDVLDAENAKRRKRKRGKKNGATISGNASSDSEASTKETPCDVTTVDENGAAVTSADRRYTTGLHRAGYDAFMTGYAFATFLLEYAKCRPGPSGGLDADDAGLEGLVNRVYLTGKADPLQIRVGNFARHSAKHVEKYNALFGNK</sequence>
<proteinExistence type="predicted"/>
<comment type="caution">
    <text evidence="1">The sequence shown here is derived from an EMBL/GenBank/DDBJ whole genome shotgun (WGS) entry which is preliminary data.</text>
</comment>